<dbReference type="Proteomes" id="UP001500305">
    <property type="component" value="Unassembled WGS sequence"/>
</dbReference>
<feature type="region of interest" description="Disordered" evidence="5">
    <location>
        <begin position="183"/>
        <end position="284"/>
    </location>
</feature>
<name>A0ABN3EAQ4_9ACTN</name>
<dbReference type="Pfam" id="PF04542">
    <property type="entry name" value="Sigma70_r2"/>
    <property type="match status" value="1"/>
</dbReference>
<dbReference type="InterPro" id="IPR036388">
    <property type="entry name" value="WH-like_DNA-bd_sf"/>
</dbReference>
<keyword evidence="2" id="KW-0805">Transcription regulation</keyword>
<dbReference type="InterPro" id="IPR013325">
    <property type="entry name" value="RNA_pol_sigma_r2"/>
</dbReference>
<protein>
    <submittedName>
        <fullName evidence="8">Uncharacterized protein</fullName>
    </submittedName>
</protein>
<evidence type="ECO:0000259" key="6">
    <source>
        <dbReference type="Pfam" id="PF04542"/>
    </source>
</evidence>
<dbReference type="InterPro" id="IPR007627">
    <property type="entry name" value="RNA_pol_sigma70_r2"/>
</dbReference>
<dbReference type="NCBIfam" id="TIGR02937">
    <property type="entry name" value="sigma70-ECF"/>
    <property type="match status" value="1"/>
</dbReference>
<evidence type="ECO:0000259" key="7">
    <source>
        <dbReference type="Pfam" id="PF08281"/>
    </source>
</evidence>
<gene>
    <name evidence="8" type="ORF">GCM10010430_40580</name>
</gene>
<dbReference type="SUPFAM" id="SSF88946">
    <property type="entry name" value="Sigma2 domain of RNA polymerase sigma factors"/>
    <property type="match status" value="1"/>
</dbReference>
<feature type="region of interest" description="Disordered" evidence="5">
    <location>
        <begin position="1"/>
        <end position="25"/>
    </location>
</feature>
<organism evidence="8 9">
    <name type="scientific">Kitasatospora cystarginea</name>
    <dbReference type="NCBI Taxonomy" id="58350"/>
    <lineage>
        <taxon>Bacteria</taxon>
        <taxon>Bacillati</taxon>
        <taxon>Actinomycetota</taxon>
        <taxon>Actinomycetes</taxon>
        <taxon>Kitasatosporales</taxon>
        <taxon>Streptomycetaceae</taxon>
        <taxon>Kitasatospora</taxon>
    </lineage>
</organism>
<dbReference type="SUPFAM" id="SSF88659">
    <property type="entry name" value="Sigma3 and sigma4 domains of RNA polymerase sigma factors"/>
    <property type="match status" value="1"/>
</dbReference>
<keyword evidence="9" id="KW-1185">Reference proteome</keyword>
<keyword evidence="3" id="KW-0731">Sigma factor</keyword>
<dbReference type="EMBL" id="BAAATR010000017">
    <property type="protein sequence ID" value="GAA2252740.1"/>
    <property type="molecule type" value="Genomic_DNA"/>
</dbReference>
<dbReference type="Gene3D" id="1.10.10.10">
    <property type="entry name" value="Winged helix-like DNA-binding domain superfamily/Winged helix DNA-binding domain"/>
    <property type="match status" value="1"/>
</dbReference>
<reference evidence="8 9" key="1">
    <citation type="journal article" date="2019" name="Int. J. Syst. Evol. Microbiol.">
        <title>The Global Catalogue of Microorganisms (GCM) 10K type strain sequencing project: providing services to taxonomists for standard genome sequencing and annotation.</title>
        <authorList>
            <consortium name="The Broad Institute Genomics Platform"/>
            <consortium name="The Broad Institute Genome Sequencing Center for Infectious Disease"/>
            <person name="Wu L."/>
            <person name="Ma J."/>
        </authorList>
    </citation>
    <scope>NUCLEOTIDE SEQUENCE [LARGE SCALE GENOMIC DNA]</scope>
    <source>
        <strain evidence="8 9">JCM 7356</strain>
    </source>
</reference>
<evidence type="ECO:0000313" key="9">
    <source>
        <dbReference type="Proteomes" id="UP001500305"/>
    </source>
</evidence>
<evidence type="ECO:0000313" key="8">
    <source>
        <dbReference type="EMBL" id="GAA2252740.1"/>
    </source>
</evidence>
<evidence type="ECO:0000256" key="4">
    <source>
        <dbReference type="ARBA" id="ARBA00023163"/>
    </source>
</evidence>
<evidence type="ECO:0000256" key="2">
    <source>
        <dbReference type="ARBA" id="ARBA00023015"/>
    </source>
</evidence>
<evidence type="ECO:0000256" key="1">
    <source>
        <dbReference type="ARBA" id="ARBA00010641"/>
    </source>
</evidence>
<keyword evidence="4" id="KW-0804">Transcription</keyword>
<dbReference type="InterPro" id="IPR013324">
    <property type="entry name" value="RNA_pol_sigma_r3/r4-like"/>
</dbReference>
<dbReference type="InterPro" id="IPR039425">
    <property type="entry name" value="RNA_pol_sigma-70-like"/>
</dbReference>
<dbReference type="InterPro" id="IPR013249">
    <property type="entry name" value="RNA_pol_sigma70_r4_t2"/>
</dbReference>
<feature type="compositionally biased region" description="Basic and acidic residues" evidence="5">
    <location>
        <begin position="250"/>
        <end position="261"/>
    </location>
</feature>
<evidence type="ECO:0000256" key="5">
    <source>
        <dbReference type="SAM" id="MobiDB-lite"/>
    </source>
</evidence>
<sequence>MAAAAASGPRRAVPSAAPSGTRSGGPSWDELIQWRLARGEETALGELYDRFAPLVHGLAGCILDDRMAAQQLTREVFAHLWEHPDSFDPTQGSLRSWLGALTRHRALDRLRTLHADDRELRARAGAARAQSAVAALPDPLRETLAVTYFDGRTYQETALRLGISEQDTKQRIRLGLQLLADQLGDGGQGEEEDDGGGVLRGEDEQPDANPAAGRPPEAGSSEARVCAERTSPTHTGPGRRETGLARPARPHREPAHTEFRHPGLGPTESGPTESGRTDAAGAGT</sequence>
<feature type="domain" description="RNA polymerase sigma-70 region 2" evidence="6">
    <location>
        <begin position="47"/>
        <end position="112"/>
    </location>
</feature>
<dbReference type="PANTHER" id="PTHR43133:SF62">
    <property type="entry name" value="RNA POLYMERASE SIGMA FACTOR SIGZ"/>
    <property type="match status" value="1"/>
</dbReference>
<dbReference type="InterPro" id="IPR014284">
    <property type="entry name" value="RNA_pol_sigma-70_dom"/>
</dbReference>
<comment type="caution">
    <text evidence="8">The sequence shown here is derived from an EMBL/GenBank/DDBJ whole genome shotgun (WGS) entry which is preliminary data.</text>
</comment>
<accession>A0ABN3EAQ4</accession>
<proteinExistence type="inferred from homology"/>
<feature type="domain" description="RNA polymerase sigma factor 70 region 4 type 2" evidence="7">
    <location>
        <begin position="129"/>
        <end position="178"/>
    </location>
</feature>
<feature type="compositionally biased region" description="Low complexity" evidence="5">
    <location>
        <begin position="1"/>
        <end position="20"/>
    </location>
</feature>
<dbReference type="Gene3D" id="1.10.1740.10">
    <property type="match status" value="1"/>
</dbReference>
<comment type="similarity">
    <text evidence="1">Belongs to the sigma-70 factor family. ECF subfamily.</text>
</comment>
<dbReference type="Pfam" id="PF08281">
    <property type="entry name" value="Sigma70_r4_2"/>
    <property type="match status" value="1"/>
</dbReference>
<evidence type="ECO:0000256" key="3">
    <source>
        <dbReference type="ARBA" id="ARBA00023082"/>
    </source>
</evidence>
<dbReference type="RefSeq" id="WP_344637852.1">
    <property type="nucleotide sequence ID" value="NZ_BAAATR010000017.1"/>
</dbReference>
<dbReference type="PANTHER" id="PTHR43133">
    <property type="entry name" value="RNA POLYMERASE ECF-TYPE SIGMA FACTO"/>
    <property type="match status" value="1"/>
</dbReference>